<comment type="subcellular location">
    <subcellularLocation>
        <location evidence="1">Nucleus</location>
    </subcellularLocation>
</comment>
<feature type="region of interest" description="Disordered" evidence="6">
    <location>
        <begin position="1148"/>
        <end position="1169"/>
    </location>
</feature>
<evidence type="ECO:0000256" key="1">
    <source>
        <dbReference type="ARBA" id="ARBA00004123"/>
    </source>
</evidence>
<feature type="compositionally biased region" description="Polar residues" evidence="6">
    <location>
        <begin position="1"/>
        <end position="10"/>
    </location>
</feature>
<feature type="region of interest" description="Disordered" evidence="6">
    <location>
        <begin position="817"/>
        <end position="836"/>
    </location>
</feature>
<keyword evidence="4" id="KW-0804">Transcription</keyword>
<evidence type="ECO:0000259" key="7">
    <source>
        <dbReference type="Pfam" id="PF00847"/>
    </source>
</evidence>
<proteinExistence type="predicted"/>
<feature type="region of interest" description="Disordered" evidence="6">
    <location>
        <begin position="40"/>
        <end position="78"/>
    </location>
</feature>
<feature type="domain" description="AP2/ERF" evidence="7">
    <location>
        <begin position="1221"/>
        <end position="1272"/>
    </location>
</feature>
<sequence length="1309" mass="147391">MVEGSISNQSKTEEKPMYLDSKLSVDSTCSTRVNNSTDFSVYSSDSFDVKTTNVESTRSPASSIGENNNADPSSESSNTVMVANYDQDGSSIERGQDESYTVMNPGYDYKRKRVMFDSSNREVIPEYVSEETLNKTKYGPMSGLSRSHDEYYYGTGVESSTGEQKQVMNKSLDEIMKKVTGGAYKVYDDDIMELEKCSKKMKYEEDERYSQFDSNTSTVNSDSNSVADVAESGGQMESEETNESREERSNEARRVFKDIFDPKNWDKSWTIYTKPRKDRSAELVSELYVFMLQLKLLNSLELVRAVCRPWGVPPHGNDYVFHFDQIAGCGDLSLLQKYEEVFAPLYGKFKAGSPSVLWTRLADVDYFKIVFKLECIRFKQPFSSTIYENILRYTLSKLHAAKRRSELGMDEDEETSPVGDLESLNNKHAMDEMNMKRKVCGVCGNIVKRECTYCASMDNSPSNRILINKVQVSTEEGTNSEFARSRVPKMNGENKVVAMSRVDTGGLKTTSVDAVAIEVDGETVTSVKDVIESAKYAAGGSVATAYVAGGSDAVVNGSNYSSKEKLVNGDGINGKEVYGRESSLKTASITDKEYGTSVLSDRRNGVCSEHTSKLIRLGGTGASSISNGDCHNSNVYALSSDGYYSSGKKDGIYEREVYGVNVDDVYGMNVDEVYDVSLSGGMQVRSVERRKSSDLDGDEWPERRISETDGFILTNFSAGNEYESPNVYKEDLATAFKYSAPSAADKQNSGFTSSSAAKEGVYTIIGNSQEESEDLTSNDNNTRLISSDLVDASEVDVTTHSNVDFAEHFLDNTASAESCAGVKGEGESGTEEEDRKMKEEMVKNAVFREGVLKTNMFKDHPLTEDMLKKLDRDYNYNAFNRGYTAHYKKGEGINVRSSGSNSRSNMVGGLEVCSGMSGSRMGRAEREELGELSRVSGVNVGRREDVEVERYEEREYKEREEYLQYLSENYGLLDEEVLMRDEAILASLDEDMVNSEVTEEESYHQVTDQDIEKIVLSVLNRRISGEYTKYEQNPLMALYGSNSEDVMNAAEQMNRMGNIEGYGQKGDKGMQSKKMKKKDDDYRNVDKYAYVENKYARMENRYNYMDYTPSYYTTSGTKDKKKVRDLDYEFPNFNRGKLAGKLNKVEKQEKAKKNEKQVKAPVPAKGDGSKRKFEIASPFKSHLANISRYYREGYYDDIIQPKQYGATKDKEIKISSHVVSASVSYDKRQQRFMAQWKTREGTKHSKSFYAKRYASPIMARKHAELYKMYILQHRVMNASELVEPTYEQLLANNFKDLDSINVGELDYDL</sequence>
<evidence type="ECO:0000313" key="9">
    <source>
        <dbReference type="Proteomes" id="UP000244811"/>
    </source>
</evidence>
<evidence type="ECO:0000256" key="4">
    <source>
        <dbReference type="ARBA" id="ARBA00023163"/>
    </source>
</evidence>
<evidence type="ECO:0000256" key="3">
    <source>
        <dbReference type="ARBA" id="ARBA00023125"/>
    </source>
</evidence>
<dbReference type="Gene3D" id="1.20.5.2050">
    <property type="match status" value="1"/>
</dbReference>
<evidence type="ECO:0000256" key="6">
    <source>
        <dbReference type="SAM" id="MobiDB-lite"/>
    </source>
</evidence>
<protein>
    <recommendedName>
        <fullName evidence="7">AP2/ERF domain-containing protein</fullName>
    </recommendedName>
</protein>
<dbReference type="Proteomes" id="UP000244811">
    <property type="component" value="Chromosome 3"/>
</dbReference>
<evidence type="ECO:0000256" key="2">
    <source>
        <dbReference type="ARBA" id="ARBA00023015"/>
    </source>
</evidence>
<feature type="compositionally biased region" description="Polar residues" evidence="6">
    <location>
        <begin position="50"/>
        <end position="78"/>
    </location>
</feature>
<feature type="compositionally biased region" description="Low complexity" evidence="6">
    <location>
        <begin position="213"/>
        <end position="230"/>
    </location>
</feature>
<name>A0A976QV93_THEOR</name>
<evidence type="ECO:0000256" key="5">
    <source>
        <dbReference type="ARBA" id="ARBA00023242"/>
    </source>
</evidence>
<evidence type="ECO:0000313" key="8">
    <source>
        <dbReference type="EMBL" id="UKK01536.2"/>
    </source>
</evidence>
<gene>
    <name evidence="8" type="ORF">MACK_002353</name>
</gene>
<keyword evidence="3" id="KW-0238">DNA-binding</keyword>
<organism evidence="8 9">
    <name type="scientific">Theileria orientalis</name>
    <dbReference type="NCBI Taxonomy" id="68886"/>
    <lineage>
        <taxon>Eukaryota</taxon>
        <taxon>Sar</taxon>
        <taxon>Alveolata</taxon>
        <taxon>Apicomplexa</taxon>
        <taxon>Aconoidasida</taxon>
        <taxon>Piroplasmida</taxon>
        <taxon>Theileriidae</taxon>
        <taxon>Theileria</taxon>
    </lineage>
</organism>
<dbReference type="InterPro" id="IPR001471">
    <property type="entry name" value="AP2/ERF_dom"/>
</dbReference>
<dbReference type="GO" id="GO:0003677">
    <property type="term" value="F:DNA binding"/>
    <property type="evidence" value="ECO:0007669"/>
    <property type="project" value="UniProtKB-KW"/>
</dbReference>
<accession>A0A976QV93</accession>
<feature type="region of interest" description="Disordered" evidence="6">
    <location>
        <begin position="208"/>
        <end position="250"/>
    </location>
</feature>
<dbReference type="GO" id="GO:0005634">
    <property type="term" value="C:nucleus"/>
    <property type="evidence" value="ECO:0007669"/>
    <property type="project" value="UniProtKB-SubCell"/>
</dbReference>
<dbReference type="GO" id="GO:0003700">
    <property type="term" value="F:DNA-binding transcription factor activity"/>
    <property type="evidence" value="ECO:0007669"/>
    <property type="project" value="InterPro"/>
</dbReference>
<dbReference type="Pfam" id="PF00847">
    <property type="entry name" value="AP2"/>
    <property type="match status" value="1"/>
</dbReference>
<feature type="region of interest" description="Disordered" evidence="6">
    <location>
        <begin position="1"/>
        <end position="21"/>
    </location>
</feature>
<keyword evidence="2" id="KW-0805">Transcription regulation</keyword>
<keyword evidence="5" id="KW-0539">Nucleus</keyword>
<feature type="compositionally biased region" description="Basic and acidic residues" evidence="6">
    <location>
        <begin position="1148"/>
        <end position="1158"/>
    </location>
</feature>
<dbReference type="EMBL" id="CP056070">
    <property type="protein sequence ID" value="UKK01536.2"/>
    <property type="molecule type" value="Genomic_DNA"/>
</dbReference>
<reference evidence="8" key="1">
    <citation type="submission" date="2022-07" db="EMBL/GenBank/DDBJ databases">
        <title>Evaluation of T. orientalis genome assembly methods using nanopore sequencing and analysis of variation between genomes.</title>
        <authorList>
            <person name="Yam J."/>
            <person name="Micallef M.L."/>
            <person name="Liu M."/>
            <person name="Djordjevic S.P."/>
            <person name="Bogema D.R."/>
            <person name="Jenkins C."/>
        </authorList>
    </citation>
    <scope>NUCLEOTIDE SEQUENCE</scope>
    <source>
        <strain evidence="8">Goon Nure</strain>
    </source>
</reference>